<dbReference type="PROSITE" id="PS01091">
    <property type="entry name" value="TATD_3"/>
    <property type="match status" value="1"/>
</dbReference>
<dbReference type="InterPro" id="IPR001130">
    <property type="entry name" value="TatD-like"/>
</dbReference>
<proteinExistence type="predicted"/>
<feature type="binding site" evidence="2">
    <location>
        <position position="131"/>
    </location>
    <ligand>
        <name>a divalent metal cation</name>
        <dbReference type="ChEBI" id="CHEBI:60240"/>
        <label>2</label>
    </ligand>
</feature>
<gene>
    <name evidence="3" type="ORF">ZIOFF_027982</name>
</gene>
<feature type="binding site" evidence="2">
    <location>
        <position position="234"/>
    </location>
    <ligand>
        <name>a divalent metal cation</name>
        <dbReference type="ChEBI" id="CHEBI:60240"/>
        <label>1</label>
    </ligand>
</feature>
<accession>A0A8J5GZ68</accession>
<dbReference type="Proteomes" id="UP000734854">
    <property type="component" value="Unassembled WGS sequence"/>
</dbReference>
<evidence type="ECO:0000313" key="3">
    <source>
        <dbReference type="EMBL" id="KAG6509974.1"/>
    </source>
</evidence>
<evidence type="ECO:0000256" key="1">
    <source>
        <dbReference type="ARBA" id="ARBA00022801"/>
    </source>
</evidence>
<dbReference type="GO" id="GO:0016788">
    <property type="term" value="F:hydrolase activity, acting on ester bonds"/>
    <property type="evidence" value="ECO:0007669"/>
    <property type="project" value="InterPro"/>
</dbReference>
<dbReference type="GO" id="GO:0046872">
    <property type="term" value="F:metal ion binding"/>
    <property type="evidence" value="ECO:0007669"/>
    <property type="project" value="UniProtKB-KW"/>
</dbReference>
<dbReference type="Gene3D" id="3.20.20.140">
    <property type="entry name" value="Metal-dependent hydrolases"/>
    <property type="match status" value="1"/>
</dbReference>
<dbReference type="CDD" id="cd01310">
    <property type="entry name" value="TatD_DNAse"/>
    <property type="match status" value="1"/>
</dbReference>
<keyword evidence="2" id="KW-0479">Metal-binding</keyword>
<dbReference type="InterPro" id="IPR018228">
    <property type="entry name" value="DNase_TatD-rel_CS"/>
</dbReference>
<dbReference type="Pfam" id="PF01026">
    <property type="entry name" value="TatD_DNase"/>
    <property type="match status" value="1"/>
</dbReference>
<feature type="binding site" evidence="2">
    <location>
        <position position="9"/>
    </location>
    <ligand>
        <name>a divalent metal cation</name>
        <dbReference type="ChEBI" id="CHEBI:60240"/>
        <label>1</label>
    </ligand>
</feature>
<sequence>MRLFDAHCHLQDRRIAAVAPQLIRVALDSGVQRFVVNGVSEEDWHIVKQMGDDYPSIVPCFGLHPWFIVERSPNWFNSLKEFLVDTPAAAVGEIGLHKGAHGKLTDFSDQVDVFKQQLELAKVLEKPVSVHCVGAFAELLDIMSQNFHQSWISLKVDLHTGWKLAFKFTNLSCTGPFKAGVILHSYIGSAELVPRLAKLGSYFSFSGHLTSMKPEKAKKVVQSVPKDRILIETDAPDGLLRLKTDHLFSIPDVPITELEEQSGGSVPQPASLSREGLNHPANIHSVLNYVATLLEMPEELLAELSFQNASRLFSYPGSKVGCDG</sequence>
<dbReference type="PANTHER" id="PTHR47176:SF1">
    <property type="entry name" value="OS04G0577500 PROTEIN"/>
    <property type="match status" value="1"/>
</dbReference>
<feature type="binding site" evidence="2">
    <location>
        <position position="93"/>
    </location>
    <ligand>
        <name>a divalent metal cation</name>
        <dbReference type="ChEBI" id="CHEBI:60240"/>
        <label>1</label>
    </ligand>
</feature>
<comment type="caution">
    <text evidence="3">The sequence shown here is derived from an EMBL/GenBank/DDBJ whole genome shotgun (WGS) entry which is preliminary data.</text>
</comment>
<protein>
    <recommendedName>
        <fullName evidence="5">TatD related DNase</fullName>
    </recommendedName>
</protein>
<evidence type="ECO:0000313" key="4">
    <source>
        <dbReference type="Proteomes" id="UP000734854"/>
    </source>
</evidence>
<organism evidence="3 4">
    <name type="scientific">Zingiber officinale</name>
    <name type="common">Ginger</name>
    <name type="synonym">Amomum zingiber</name>
    <dbReference type="NCBI Taxonomy" id="94328"/>
    <lineage>
        <taxon>Eukaryota</taxon>
        <taxon>Viridiplantae</taxon>
        <taxon>Streptophyta</taxon>
        <taxon>Embryophyta</taxon>
        <taxon>Tracheophyta</taxon>
        <taxon>Spermatophyta</taxon>
        <taxon>Magnoliopsida</taxon>
        <taxon>Liliopsida</taxon>
        <taxon>Zingiberales</taxon>
        <taxon>Zingiberaceae</taxon>
        <taxon>Zingiber</taxon>
    </lineage>
</organism>
<keyword evidence="1" id="KW-0378">Hydrolase</keyword>
<evidence type="ECO:0000256" key="2">
    <source>
        <dbReference type="PIRSR" id="PIRSR005902-1"/>
    </source>
</evidence>
<feature type="binding site" evidence="2">
    <location>
        <position position="184"/>
    </location>
    <ligand>
        <name>a divalent metal cation</name>
        <dbReference type="ChEBI" id="CHEBI:60240"/>
        <label>2</label>
    </ligand>
</feature>
<dbReference type="InterPro" id="IPR032466">
    <property type="entry name" value="Metal_Hydrolase"/>
</dbReference>
<dbReference type="PANTHER" id="PTHR47176">
    <property type="entry name" value="OSJNBA0020J04.13 PROTEIN"/>
    <property type="match status" value="1"/>
</dbReference>
<evidence type="ECO:0008006" key="5">
    <source>
        <dbReference type="Google" id="ProtNLM"/>
    </source>
</evidence>
<dbReference type="AlphaFoldDB" id="A0A8J5GZ68"/>
<keyword evidence="4" id="KW-1185">Reference proteome</keyword>
<feature type="binding site" evidence="2">
    <location>
        <position position="7"/>
    </location>
    <ligand>
        <name>a divalent metal cation</name>
        <dbReference type="ChEBI" id="CHEBI:60240"/>
        <label>1</label>
    </ligand>
</feature>
<dbReference type="PIRSF" id="PIRSF005902">
    <property type="entry name" value="DNase_TatD"/>
    <property type="match status" value="1"/>
</dbReference>
<dbReference type="EMBL" id="JACMSC010000008">
    <property type="protein sequence ID" value="KAG6509974.1"/>
    <property type="molecule type" value="Genomic_DNA"/>
</dbReference>
<dbReference type="SUPFAM" id="SSF51556">
    <property type="entry name" value="Metallo-dependent hydrolases"/>
    <property type="match status" value="1"/>
</dbReference>
<reference evidence="3 4" key="1">
    <citation type="submission" date="2020-08" db="EMBL/GenBank/DDBJ databases">
        <title>Plant Genome Project.</title>
        <authorList>
            <person name="Zhang R.-G."/>
        </authorList>
    </citation>
    <scope>NUCLEOTIDE SEQUENCE [LARGE SCALE GENOMIC DNA]</scope>
    <source>
        <tissue evidence="3">Rhizome</tissue>
    </source>
</reference>
<name>A0A8J5GZ68_ZINOF</name>